<accession>A0A0M0HUK5</accession>
<dbReference type="EMBL" id="LHPI01000031">
    <property type="protein sequence ID" value="KOO05749.1"/>
    <property type="molecule type" value="Genomic_DNA"/>
</dbReference>
<organism evidence="1 2">
    <name type="scientific">Vibrio hepatarius</name>
    <dbReference type="NCBI Taxonomy" id="171383"/>
    <lineage>
        <taxon>Bacteria</taxon>
        <taxon>Pseudomonadati</taxon>
        <taxon>Pseudomonadota</taxon>
        <taxon>Gammaproteobacteria</taxon>
        <taxon>Vibrionales</taxon>
        <taxon>Vibrionaceae</taxon>
        <taxon>Vibrio</taxon>
        <taxon>Vibrio oreintalis group</taxon>
    </lineage>
</organism>
<dbReference type="Proteomes" id="UP000037530">
    <property type="component" value="Unassembled WGS sequence"/>
</dbReference>
<gene>
    <name evidence="1" type="ORF">AKJ31_20685</name>
</gene>
<dbReference type="RefSeq" id="WP_053410928.1">
    <property type="nucleotide sequence ID" value="NZ_LHPI01000031.1"/>
</dbReference>
<sequence>MATEIHAHAVLDLLREQPMSETELRELVNSEFGEEVRFRTCKLSGFDLDSLLEFFIKREKVILSDGKWTVNAARVCNH</sequence>
<dbReference type="OrthoDB" id="285410at2"/>
<name>A0A0M0HUK5_9VIBR</name>
<evidence type="ECO:0000313" key="1">
    <source>
        <dbReference type="EMBL" id="KOO05749.1"/>
    </source>
</evidence>
<reference evidence="2" key="1">
    <citation type="submission" date="2015-08" db="EMBL/GenBank/DDBJ databases">
        <title>Vibrio galatheae sp. nov., a novel member of the Vibrionaceae family isolated from the Solomon Islands.</title>
        <authorList>
            <person name="Giubergia S."/>
            <person name="Machado H."/>
            <person name="Mateiu R.V."/>
            <person name="Gram L."/>
        </authorList>
    </citation>
    <scope>NUCLEOTIDE SEQUENCE [LARGE SCALE GENOMIC DNA]</scope>
    <source>
        <strain evidence="2">DSM 19134</strain>
    </source>
</reference>
<protein>
    <recommendedName>
        <fullName evidence="3">Metal-binding protein</fullName>
    </recommendedName>
</protein>
<dbReference type="AlphaFoldDB" id="A0A0M0HUK5"/>
<dbReference type="STRING" id="171383.AKJ31_20685"/>
<keyword evidence="2" id="KW-1185">Reference proteome</keyword>
<evidence type="ECO:0000313" key="2">
    <source>
        <dbReference type="Proteomes" id="UP000037530"/>
    </source>
</evidence>
<proteinExistence type="predicted"/>
<dbReference type="PATRIC" id="fig|171383.3.peg.4227"/>
<evidence type="ECO:0008006" key="3">
    <source>
        <dbReference type="Google" id="ProtNLM"/>
    </source>
</evidence>
<dbReference type="NCBIfam" id="TIGR03853">
    <property type="entry name" value="matur_matur"/>
    <property type="match status" value="1"/>
</dbReference>
<dbReference type="Pfam" id="PF10678">
    <property type="entry name" value="DUF2492"/>
    <property type="match status" value="1"/>
</dbReference>
<dbReference type="InterPro" id="IPR019620">
    <property type="entry name" value="Metal-bd_prot_put"/>
</dbReference>
<comment type="caution">
    <text evidence="1">The sequence shown here is derived from an EMBL/GenBank/DDBJ whole genome shotgun (WGS) entry which is preliminary data.</text>
</comment>